<dbReference type="GO" id="GO:0006629">
    <property type="term" value="P:lipid metabolic process"/>
    <property type="evidence" value="ECO:0007669"/>
    <property type="project" value="InterPro"/>
</dbReference>
<feature type="compositionally biased region" description="Basic and acidic residues" evidence="1">
    <location>
        <begin position="346"/>
        <end position="364"/>
    </location>
</feature>
<keyword evidence="2" id="KW-0472">Membrane</keyword>
<feature type="transmembrane region" description="Helical" evidence="2">
    <location>
        <begin position="991"/>
        <end position="1008"/>
    </location>
</feature>
<dbReference type="AlphaFoldDB" id="I0Z613"/>
<dbReference type="InterPro" id="IPR044819">
    <property type="entry name" value="OBL-like"/>
</dbReference>
<dbReference type="Pfam" id="PF23553">
    <property type="entry name" value="NELF-A_N"/>
    <property type="match status" value="1"/>
</dbReference>
<dbReference type="GeneID" id="17044086"/>
<evidence type="ECO:0000256" key="2">
    <source>
        <dbReference type="SAM" id="Phobius"/>
    </source>
</evidence>
<dbReference type="InterPro" id="IPR029058">
    <property type="entry name" value="AB_hydrolase_fold"/>
</dbReference>
<dbReference type="GO" id="GO:0004806">
    <property type="term" value="F:triacylglycerol lipase activity"/>
    <property type="evidence" value="ECO:0007669"/>
    <property type="project" value="InterPro"/>
</dbReference>
<proteinExistence type="predicted"/>
<dbReference type="Pfam" id="PF01764">
    <property type="entry name" value="Lipase_3"/>
    <property type="match status" value="1"/>
</dbReference>
<evidence type="ECO:0000256" key="1">
    <source>
        <dbReference type="SAM" id="MobiDB-lite"/>
    </source>
</evidence>
<organism evidence="5 6">
    <name type="scientific">Coccomyxa subellipsoidea (strain C-169)</name>
    <name type="common">Green microalga</name>
    <dbReference type="NCBI Taxonomy" id="574566"/>
    <lineage>
        <taxon>Eukaryota</taxon>
        <taxon>Viridiplantae</taxon>
        <taxon>Chlorophyta</taxon>
        <taxon>core chlorophytes</taxon>
        <taxon>Trebouxiophyceae</taxon>
        <taxon>Trebouxiophyceae incertae sedis</taxon>
        <taxon>Coccomyxaceae</taxon>
        <taxon>Coccomyxa</taxon>
        <taxon>Coccomyxa subellipsoidea</taxon>
    </lineage>
</organism>
<sequence>MSRDVAIQASAKLSGDWSAPEYTKSLTKEVLQELLPRFPKLDPLVRMRLLLSVMSLPAEARAGMQQELEALSAAVKVDKEEWVGVIGKAVGSFDGHLDLDAVVRKSSAVRETLKDLRSRADSGKTAGMRPLEIIQSICREGVATASAALAQPAANAEAAASLANAAAVHAAAMSAPSPPPVEHAGPSHRHSSDAASQSLGKRSGGLGDMFRSTRPVHVNRPAAGSAASAGGVERKGMQRTAKAKLIDVNEVIALQQHNQPQAPSASQPSESGDRGAAAAANGGTVHAQDPDDELEEGEVAEEGELPMPAANPTKRHRLNGPPKVAQQPYRDRGPYSPPPRFSPQRYADDHLSPGRSRQYGEHAHQRGMYDSYNGGPYERSGSWQDFDAPQQDPSGGMSNHRKRHSIDQQLGYLTTLAESIAYYVVSGGVNFAAILIATALFPMFYTAGIAIKIADLKGRDNRLAGPGKPDIQYPRFLPLGGKSQIIFNNVLEEVLSWVYGKYDLDGGCNEPTINSLKLLFTEFPCRLIRSCHLLNKWLSYLVFGSLVFGSQEEGVPQYEGYIQGIDFSIDRATLAAFPSTKGATSKENALVLAIASQLSYNRIYLIRDIVNRNWTDVTFKGGWEFDYVSLKPKDDVKYEQKNSDISAVLLQVGGPGEGRALILAFRGTEPLKNVNWAVDFQTEPPPEDEEWKYGVYHMGFRTALGLGPNLASDRTSKVKYLSCNAENGQYKREKANSSPFLVMKAAIDAILAKEPKMKLYVTGHSLGAALASIFAAALVVPPDTKAVYDLDPKPVFGALCTFGQPRVGNAKYTINLESALSKDRTDRRYMRVVNTDDIVCRMPPPQVSPPPWYADAPFWQHPGHLVFLPAVPARFKPMRAAAMQNGSASAPTKTPTETEEDAPENQPGARERNPSVVELLEQPTIYRGSSLWHAIKKALWATLDLIRGGAGINKPSTLTFNPAPSLLRVLTLWLVVVTVLPLGLLLLPTPLFPVGVALILIGLLWGGLTQGVSDHALDGYIRAIVASNKKNWTV</sequence>
<dbReference type="Proteomes" id="UP000007264">
    <property type="component" value="Unassembled WGS sequence"/>
</dbReference>
<feature type="region of interest" description="Disordered" evidence="1">
    <location>
        <begin position="881"/>
        <end position="914"/>
    </location>
</feature>
<evidence type="ECO:0000259" key="3">
    <source>
        <dbReference type="Pfam" id="PF01764"/>
    </source>
</evidence>
<protein>
    <submittedName>
        <fullName evidence="5">Uncharacterized protein</fullName>
    </submittedName>
</protein>
<dbReference type="PANTHER" id="PTHR46086">
    <property type="entry name" value="ALPHA/BETA-HYDROLASES SUPERFAMILY PROTEIN"/>
    <property type="match status" value="1"/>
</dbReference>
<feature type="domain" description="NELF-A N-terminal" evidence="4">
    <location>
        <begin position="16"/>
        <end position="133"/>
    </location>
</feature>
<dbReference type="KEGG" id="csl:COCSUDRAFT_61078"/>
<name>I0Z613_COCSC</name>
<feature type="region of interest" description="Disordered" evidence="1">
    <location>
        <begin position="173"/>
        <end position="238"/>
    </location>
</feature>
<dbReference type="eggNOG" id="KOG4569">
    <property type="taxonomic scope" value="Eukaryota"/>
</dbReference>
<evidence type="ECO:0000259" key="4">
    <source>
        <dbReference type="Pfam" id="PF23553"/>
    </source>
</evidence>
<feature type="compositionally biased region" description="Polar residues" evidence="1">
    <location>
        <begin position="884"/>
        <end position="895"/>
    </location>
</feature>
<evidence type="ECO:0000313" key="6">
    <source>
        <dbReference type="Proteomes" id="UP000007264"/>
    </source>
</evidence>
<feature type="transmembrane region" description="Helical" evidence="2">
    <location>
        <begin position="966"/>
        <end position="985"/>
    </location>
</feature>
<dbReference type="EMBL" id="AGSI01000003">
    <property type="protein sequence ID" value="EIE26082.1"/>
    <property type="molecule type" value="Genomic_DNA"/>
</dbReference>
<comment type="caution">
    <text evidence="5">The sequence shown here is derived from an EMBL/GenBank/DDBJ whole genome shotgun (WGS) entry which is preliminary data.</text>
</comment>
<dbReference type="InterPro" id="IPR002921">
    <property type="entry name" value="Fungal_lipase-type"/>
</dbReference>
<feature type="compositionally biased region" description="Acidic residues" evidence="1">
    <location>
        <begin position="290"/>
        <end position="304"/>
    </location>
</feature>
<feature type="compositionally biased region" description="Low complexity" evidence="1">
    <location>
        <begin position="259"/>
        <end position="269"/>
    </location>
</feature>
<gene>
    <name evidence="5" type="ORF">COCSUDRAFT_61078</name>
</gene>
<feature type="domain" description="Fungal lipase-type" evidence="3">
    <location>
        <begin position="663"/>
        <end position="845"/>
    </location>
</feature>
<dbReference type="OrthoDB" id="515385at2759"/>
<feature type="compositionally biased region" description="Low complexity" evidence="1">
    <location>
        <begin position="222"/>
        <end position="231"/>
    </location>
</feature>
<dbReference type="PANTHER" id="PTHR46086:SF3">
    <property type="entry name" value="TRIACYLGLYCEROL LIPASE OBL1"/>
    <property type="match status" value="1"/>
</dbReference>
<keyword evidence="2" id="KW-0812">Transmembrane</keyword>
<dbReference type="SUPFAM" id="SSF53474">
    <property type="entry name" value="alpha/beta-Hydrolases"/>
    <property type="match status" value="1"/>
</dbReference>
<evidence type="ECO:0000313" key="5">
    <source>
        <dbReference type="EMBL" id="EIE26082.1"/>
    </source>
</evidence>
<dbReference type="InterPro" id="IPR056557">
    <property type="entry name" value="NELF-A_N"/>
</dbReference>
<reference evidence="5 6" key="1">
    <citation type="journal article" date="2012" name="Genome Biol.">
        <title>The genome of the polar eukaryotic microalga coccomyxa subellipsoidea reveals traits of cold adaptation.</title>
        <authorList>
            <person name="Blanc G."/>
            <person name="Agarkova I."/>
            <person name="Grimwood J."/>
            <person name="Kuo A."/>
            <person name="Brueggeman A."/>
            <person name="Dunigan D."/>
            <person name="Gurnon J."/>
            <person name="Ladunga I."/>
            <person name="Lindquist E."/>
            <person name="Lucas S."/>
            <person name="Pangilinan J."/>
            <person name="Proschold T."/>
            <person name="Salamov A."/>
            <person name="Schmutz J."/>
            <person name="Weeks D."/>
            <person name="Yamada T."/>
            <person name="Claverie J.M."/>
            <person name="Grigoriev I."/>
            <person name="Van Etten J."/>
            <person name="Lomsadze A."/>
            <person name="Borodovsky M."/>
        </authorList>
    </citation>
    <scope>NUCLEOTIDE SEQUENCE [LARGE SCALE GENOMIC DNA]</scope>
    <source>
        <strain evidence="5 6">C-169</strain>
    </source>
</reference>
<feature type="region of interest" description="Disordered" evidence="1">
    <location>
        <begin position="257"/>
        <end position="402"/>
    </location>
</feature>
<dbReference type="RefSeq" id="XP_005650626.1">
    <property type="nucleotide sequence ID" value="XM_005650569.1"/>
</dbReference>
<dbReference type="Gene3D" id="3.40.50.1820">
    <property type="entry name" value="alpha/beta hydrolase"/>
    <property type="match status" value="1"/>
</dbReference>
<keyword evidence="6" id="KW-1185">Reference proteome</keyword>
<accession>I0Z613</accession>
<keyword evidence="2" id="KW-1133">Transmembrane helix</keyword>